<evidence type="ECO:0000313" key="15">
    <source>
        <dbReference type="Proteomes" id="UP001285441"/>
    </source>
</evidence>
<dbReference type="Gene3D" id="1.10.1410.10">
    <property type="match status" value="1"/>
</dbReference>
<dbReference type="EMBL" id="JAULSW010000002">
    <property type="protein sequence ID" value="KAK3390399.1"/>
    <property type="molecule type" value="Genomic_DNA"/>
</dbReference>
<dbReference type="Gene3D" id="3.30.460.10">
    <property type="entry name" value="Beta Polymerase, domain 2"/>
    <property type="match status" value="1"/>
</dbReference>
<evidence type="ECO:0000259" key="11">
    <source>
        <dbReference type="Pfam" id="PF03372"/>
    </source>
</evidence>
<feature type="domain" description="Polymerase nucleotidyl transferase" evidence="10">
    <location>
        <begin position="699"/>
        <end position="743"/>
    </location>
</feature>
<comment type="subcellular location">
    <subcellularLocation>
        <location evidence="1">Nucleus</location>
    </subcellularLocation>
</comment>
<evidence type="ECO:0000259" key="10">
    <source>
        <dbReference type="Pfam" id="PF01909"/>
    </source>
</evidence>
<sequence length="1293" mass="143340">MAAPNASPKLSTILVNSHDTALCIVPPKHIWPSVERLRALYDQAYEKWPPHVNLIYPFVRPDQLPIAAEAIEYVLSQPYRDQEEDMLRVSLDAGDVFKHKHDNTIYLHDSDEARSARLANLRRDVLRALGHSQTGGYQMHMTVAQSEDAESSAHKFLLDKVRLLPAVAWDVGQICILVRERLQLNGSSTSQMKIWATINISDAAPVWHRPEQPLAFYDDSRLLSSPPPSDDDAEIGAAAAERDRKLMSRPTYCFRGDLWVPLGTGDRSLVPGAQATSTPEPLAISSYNVLAEFEWPPSGARYPHLLKNMLTNDSSADVWVLQEVTDSFLSFLLDDDYVREELPFVSHGPPDQPDIDPLPSLLNTVVLSKHAFDWEHVAFHRKHKGAVVAKFRGIGKTSSTGEFLPTVVAAVHMTRGLTDGAVAAKKAELQRIIKHLSSTYPDNPWVVAGDFNIPTSSYTIDAALEKKTISAQSASQLASFDTILADAGLEDAWLVAKAGFGDGKSTADYVVDQDYIDNGDELFEGEQGATYDPLVNGVAAAIVGSGSNLRPQRYDRVLVRGEGFLHITGFNKFGFRKSTHDEDELEPSYASDHWGVRCGLGVGEGNVDRPAVKQSDEISSLVVPVHMTTAPETLSAAGTVKECLADLGVIPTEEEIAQRKAAFDLLRSVILDTPSLTTPRATSTAAATSTDPKSSTRSQPRVVIVPVGSYGLGVWTAASDIDVLAIGPFSSNTFFALAVHRLRKAAQSNSGIKILRRVKAHTGTMLELEIQDVKMDLQYCPAASVAEEWPLALRSPSSLLLPAQTLSKLKAIREADYLRRSVPDIVTFRLAHRFIKTWAKSRGIYTARFGFLGGHQISLLLARVCKLVPHAASVSVGDLLVTFFAHYAGFNWARDLAFDPLFHSQRLPYTRNPSREPLAILGYFPPSLNTALAASVPSARTMADEFRRAADALLLRQDKDDDDNNNNNNNNNNLTWRSFLQGDAAADFLTAYKSYVKIDVQYWGLGLSKGAQFVGWVESRCVMLLVDLARRAPGLYVRMWPARFVELDESNDSNTEEETTTKEARDYRGSYLIGLDKLRADALANKDDLKAALAAVQTALRRFEENMRTDDRYFDAKSCWLSAGVAKRSSELSHLVLDARDWGRYTPGGDEESDSEGEDCEEEEEDYEEEEEEISKKKNNKKALKEKTEKGKGNPNLEPGKKLRTAADVMSRLRWDPGFDAADYIVGYEDRFLGTRERALDAWKTEQTDEEFIPQHRIVYFKRRSDGEVVWERKTRRDGIFGSGGGAGDTPSM</sequence>
<organism evidence="14 15">
    <name type="scientific">Podospora didyma</name>
    <dbReference type="NCBI Taxonomy" id="330526"/>
    <lineage>
        <taxon>Eukaryota</taxon>
        <taxon>Fungi</taxon>
        <taxon>Dikarya</taxon>
        <taxon>Ascomycota</taxon>
        <taxon>Pezizomycotina</taxon>
        <taxon>Sordariomycetes</taxon>
        <taxon>Sordariomycetidae</taxon>
        <taxon>Sordariales</taxon>
        <taxon>Podosporaceae</taxon>
        <taxon>Podospora</taxon>
    </lineage>
</organism>
<dbReference type="InterPro" id="IPR005135">
    <property type="entry name" value="Endo/exonuclease/phosphatase"/>
</dbReference>
<dbReference type="GO" id="GO:0003723">
    <property type="term" value="F:RNA binding"/>
    <property type="evidence" value="ECO:0007669"/>
    <property type="project" value="InterPro"/>
</dbReference>
<dbReference type="SUPFAM" id="SSF55003">
    <property type="entry name" value="PAP/Archaeal CCA-adding enzyme, C-terminal domain"/>
    <property type="match status" value="1"/>
</dbReference>
<dbReference type="SUPFAM" id="SSF55144">
    <property type="entry name" value="LigT-like"/>
    <property type="match status" value="1"/>
</dbReference>
<feature type="domain" description="MJ1316 RNA cyclic group end recognition" evidence="12">
    <location>
        <begin position="1203"/>
        <end position="1273"/>
    </location>
</feature>
<dbReference type="Pfam" id="PF04928">
    <property type="entry name" value="PAP_central"/>
    <property type="match status" value="1"/>
</dbReference>
<comment type="caution">
    <text evidence="14">The sequence shown here is derived from an EMBL/GenBank/DDBJ whole genome shotgun (WGS) entry which is preliminary data.</text>
</comment>
<evidence type="ECO:0000256" key="8">
    <source>
        <dbReference type="ARBA" id="ARBA00023242"/>
    </source>
</evidence>
<feature type="domain" description="Poly(A) polymerase central" evidence="13">
    <location>
        <begin position="827"/>
        <end position="903"/>
    </location>
</feature>
<keyword evidence="15" id="KW-1185">Reference proteome</keyword>
<dbReference type="EC" id="2.7.7.19" evidence="3"/>
<dbReference type="InterPro" id="IPR011068">
    <property type="entry name" value="NuclTrfase_I-like_C"/>
</dbReference>
<dbReference type="Pfam" id="PF01909">
    <property type="entry name" value="NTP_transf_2"/>
    <property type="match status" value="1"/>
</dbReference>
<dbReference type="InterPro" id="IPR040459">
    <property type="entry name" value="MJ1316"/>
</dbReference>
<dbReference type="GO" id="GO:0005524">
    <property type="term" value="F:ATP binding"/>
    <property type="evidence" value="ECO:0007669"/>
    <property type="project" value="UniProtKB-KW"/>
</dbReference>
<evidence type="ECO:0000259" key="13">
    <source>
        <dbReference type="Pfam" id="PF04928"/>
    </source>
</evidence>
<keyword evidence="8" id="KW-0539">Nucleus</keyword>
<dbReference type="PANTHER" id="PTHR10682">
    <property type="entry name" value="POLY A POLYMERASE"/>
    <property type="match status" value="1"/>
</dbReference>
<dbReference type="Pfam" id="PF13563">
    <property type="entry name" value="2_5_RNA_ligase2"/>
    <property type="match status" value="1"/>
</dbReference>
<evidence type="ECO:0000256" key="1">
    <source>
        <dbReference type="ARBA" id="ARBA00004123"/>
    </source>
</evidence>
<evidence type="ECO:0000256" key="3">
    <source>
        <dbReference type="ARBA" id="ARBA00012388"/>
    </source>
</evidence>
<evidence type="ECO:0000256" key="4">
    <source>
        <dbReference type="ARBA" id="ARBA00022664"/>
    </source>
</evidence>
<evidence type="ECO:0000256" key="9">
    <source>
        <dbReference type="SAM" id="MobiDB-lite"/>
    </source>
</evidence>
<feature type="region of interest" description="Disordered" evidence="9">
    <location>
        <begin position="1143"/>
        <end position="1203"/>
    </location>
</feature>
<name>A0AAE0U4Q5_9PEZI</name>
<dbReference type="InterPro" id="IPR009097">
    <property type="entry name" value="Cyclic_Pdiesterase"/>
</dbReference>
<reference evidence="14" key="1">
    <citation type="journal article" date="2023" name="Mol. Phylogenet. Evol.">
        <title>Genome-scale phylogeny and comparative genomics of the fungal order Sordariales.</title>
        <authorList>
            <person name="Hensen N."/>
            <person name="Bonometti L."/>
            <person name="Westerberg I."/>
            <person name="Brannstrom I.O."/>
            <person name="Guillou S."/>
            <person name="Cros-Aarteil S."/>
            <person name="Calhoun S."/>
            <person name="Haridas S."/>
            <person name="Kuo A."/>
            <person name="Mondo S."/>
            <person name="Pangilinan J."/>
            <person name="Riley R."/>
            <person name="LaButti K."/>
            <person name="Andreopoulos B."/>
            <person name="Lipzen A."/>
            <person name="Chen C."/>
            <person name="Yan M."/>
            <person name="Daum C."/>
            <person name="Ng V."/>
            <person name="Clum A."/>
            <person name="Steindorff A."/>
            <person name="Ohm R.A."/>
            <person name="Martin F."/>
            <person name="Silar P."/>
            <person name="Natvig D.O."/>
            <person name="Lalanne C."/>
            <person name="Gautier V."/>
            <person name="Ament-Velasquez S.L."/>
            <person name="Kruys A."/>
            <person name="Hutchinson M.I."/>
            <person name="Powell A.J."/>
            <person name="Barry K."/>
            <person name="Miller A.N."/>
            <person name="Grigoriev I.V."/>
            <person name="Debuchy R."/>
            <person name="Gladieux P."/>
            <person name="Hiltunen Thoren M."/>
            <person name="Johannesson H."/>
        </authorList>
    </citation>
    <scope>NUCLEOTIDE SEQUENCE</scope>
    <source>
        <strain evidence="14">CBS 232.78</strain>
    </source>
</reference>
<dbReference type="Proteomes" id="UP001285441">
    <property type="component" value="Unassembled WGS sequence"/>
</dbReference>
<dbReference type="GO" id="GO:1990817">
    <property type="term" value="F:poly(A) RNA polymerase activity"/>
    <property type="evidence" value="ECO:0007669"/>
    <property type="project" value="UniProtKB-EC"/>
</dbReference>
<evidence type="ECO:0000256" key="2">
    <source>
        <dbReference type="ARBA" id="ARBA00010912"/>
    </source>
</evidence>
<dbReference type="GO" id="GO:0016874">
    <property type="term" value="F:ligase activity"/>
    <property type="evidence" value="ECO:0007669"/>
    <property type="project" value="UniProtKB-KW"/>
</dbReference>
<evidence type="ECO:0000256" key="5">
    <source>
        <dbReference type="ARBA" id="ARBA00022679"/>
    </source>
</evidence>
<dbReference type="GO" id="GO:0005634">
    <property type="term" value="C:nucleus"/>
    <property type="evidence" value="ECO:0007669"/>
    <property type="project" value="UniProtKB-SubCell"/>
</dbReference>
<dbReference type="SUPFAM" id="SSF81301">
    <property type="entry name" value="Nucleotidyltransferase"/>
    <property type="match status" value="1"/>
</dbReference>
<comment type="similarity">
    <text evidence="2">Belongs to the poly(A) polymerase family.</text>
</comment>
<evidence type="ECO:0000256" key="7">
    <source>
        <dbReference type="ARBA" id="ARBA00022840"/>
    </source>
</evidence>
<feature type="domain" description="Endonuclease/exonuclease/phosphatase" evidence="11">
    <location>
        <begin position="286"/>
        <end position="487"/>
    </location>
</feature>
<dbReference type="InterPro" id="IPR043519">
    <property type="entry name" value="NT_sf"/>
</dbReference>
<proteinExistence type="inferred from homology"/>
<dbReference type="InterPro" id="IPR007012">
    <property type="entry name" value="PolA_pol_cen_dom"/>
</dbReference>
<dbReference type="GO" id="GO:0031123">
    <property type="term" value="P:RNA 3'-end processing"/>
    <property type="evidence" value="ECO:0007669"/>
    <property type="project" value="InterPro"/>
</dbReference>
<dbReference type="PANTHER" id="PTHR10682:SF23">
    <property type="entry name" value="POLYNUCLEOTIDE ADENYLYLTRANSFERASE"/>
    <property type="match status" value="1"/>
</dbReference>
<reference evidence="14" key="2">
    <citation type="submission" date="2023-06" db="EMBL/GenBank/DDBJ databases">
        <authorList>
            <consortium name="Lawrence Berkeley National Laboratory"/>
            <person name="Haridas S."/>
            <person name="Hensen N."/>
            <person name="Bonometti L."/>
            <person name="Westerberg I."/>
            <person name="Brannstrom I.O."/>
            <person name="Guillou S."/>
            <person name="Cros-Aarteil S."/>
            <person name="Calhoun S."/>
            <person name="Kuo A."/>
            <person name="Mondo S."/>
            <person name="Pangilinan J."/>
            <person name="Riley R."/>
            <person name="LaButti K."/>
            <person name="Andreopoulos B."/>
            <person name="Lipzen A."/>
            <person name="Chen C."/>
            <person name="Yanf M."/>
            <person name="Daum C."/>
            <person name="Ng V."/>
            <person name="Clum A."/>
            <person name="Steindorff A."/>
            <person name="Ohm R."/>
            <person name="Martin F."/>
            <person name="Silar P."/>
            <person name="Natvig D."/>
            <person name="Lalanne C."/>
            <person name="Gautier V."/>
            <person name="Ament-velasquez S.L."/>
            <person name="Kruys A."/>
            <person name="Hutchinson M.I."/>
            <person name="Powell A.J."/>
            <person name="Barry K."/>
            <person name="Miller A.N."/>
            <person name="Grigoriev I.V."/>
            <person name="Debuchy R."/>
            <person name="Gladieux P."/>
            <person name="Thoren M.H."/>
            <person name="Johannesson H."/>
        </authorList>
    </citation>
    <scope>NUCLEOTIDE SEQUENCE</scope>
    <source>
        <strain evidence="14">CBS 232.78</strain>
    </source>
</reference>
<evidence type="ECO:0000256" key="6">
    <source>
        <dbReference type="ARBA" id="ARBA00022741"/>
    </source>
</evidence>
<keyword evidence="6" id="KW-0547">Nucleotide-binding</keyword>
<dbReference type="Pfam" id="PF04457">
    <property type="entry name" value="MJ1316"/>
    <property type="match status" value="1"/>
</dbReference>
<dbReference type="InterPro" id="IPR002934">
    <property type="entry name" value="Polymerase_NTP_transf_dom"/>
</dbReference>
<feature type="compositionally biased region" description="Basic and acidic residues" evidence="9">
    <location>
        <begin position="1183"/>
        <end position="1192"/>
    </location>
</feature>
<dbReference type="Gene3D" id="3.90.1140.10">
    <property type="entry name" value="Cyclic phosphodiesterase"/>
    <property type="match status" value="1"/>
</dbReference>
<keyword evidence="4" id="KW-0507">mRNA processing</keyword>
<dbReference type="InterPro" id="IPR036691">
    <property type="entry name" value="Endo/exonu/phosph_ase_sf"/>
</dbReference>
<evidence type="ECO:0000259" key="12">
    <source>
        <dbReference type="Pfam" id="PF04457"/>
    </source>
</evidence>
<accession>A0AAE0U4Q5</accession>
<gene>
    <name evidence="14" type="ORF">B0H63DRAFT_465494</name>
</gene>
<feature type="compositionally biased region" description="Acidic residues" evidence="9">
    <location>
        <begin position="1149"/>
        <end position="1173"/>
    </location>
</feature>
<dbReference type="SUPFAM" id="SSF56219">
    <property type="entry name" value="DNase I-like"/>
    <property type="match status" value="1"/>
</dbReference>
<dbReference type="GO" id="GO:0006397">
    <property type="term" value="P:mRNA processing"/>
    <property type="evidence" value="ECO:0007669"/>
    <property type="project" value="UniProtKB-KW"/>
</dbReference>
<keyword evidence="7" id="KW-0067">ATP-binding</keyword>
<keyword evidence="14" id="KW-0436">Ligase</keyword>
<keyword evidence="5" id="KW-0808">Transferase</keyword>
<evidence type="ECO:0000313" key="14">
    <source>
        <dbReference type="EMBL" id="KAK3390399.1"/>
    </source>
</evidence>
<dbReference type="Gene3D" id="3.60.10.10">
    <property type="entry name" value="Endonuclease/exonuclease/phosphatase"/>
    <property type="match status" value="1"/>
</dbReference>
<dbReference type="SUPFAM" id="SSF81631">
    <property type="entry name" value="PAP/OAS1 substrate-binding domain"/>
    <property type="match status" value="1"/>
</dbReference>
<dbReference type="Pfam" id="PF03372">
    <property type="entry name" value="Exo_endo_phos"/>
    <property type="match status" value="1"/>
</dbReference>
<dbReference type="Gene3D" id="3.30.70.590">
    <property type="entry name" value="Poly(A) polymerase predicted RNA binding domain"/>
    <property type="match status" value="1"/>
</dbReference>
<protein>
    <recommendedName>
        <fullName evidence="3">polynucleotide adenylyltransferase</fullName>
        <ecNumber evidence="3">2.7.7.19</ecNumber>
    </recommendedName>
</protein>